<comment type="caution">
    <text evidence="2">The sequence shown here is derived from an EMBL/GenBank/DDBJ whole genome shotgun (WGS) entry which is preliminary data.</text>
</comment>
<accession>A0A8S3DKN6</accession>
<dbReference type="Proteomes" id="UP000681967">
    <property type="component" value="Unassembled WGS sequence"/>
</dbReference>
<reference evidence="2" key="1">
    <citation type="submission" date="2021-02" db="EMBL/GenBank/DDBJ databases">
        <authorList>
            <person name="Nowell W R."/>
        </authorList>
    </citation>
    <scope>NUCLEOTIDE SEQUENCE</scope>
</reference>
<proteinExistence type="predicted"/>
<evidence type="ECO:0000313" key="2">
    <source>
        <dbReference type="EMBL" id="CAF5029130.1"/>
    </source>
</evidence>
<name>A0A8S3DKN6_9BILA</name>
<dbReference type="PANTHER" id="PTHR33488:SF2">
    <property type="entry name" value="EARLY ENDOSOME ANTIGEN 1-LIKE"/>
    <property type="match status" value="1"/>
</dbReference>
<dbReference type="PANTHER" id="PTHR33488">
    <property type="entry name" value="ZGC:162509"/>
    <property type="match status" value="1"/>
</dbReference>
<dbReference type="AlphaFoldDB" id="A0A8S3DKN6"/>
<feature type="region of interest" description="Disordered" evidence="1">
    <location>
        <begin position="23"/>
        <end position="60"/>
    </location>
</feature>
<organism evidence="2 3">
    <name type="scientific">Rotaria magnacalcarata</name>
    <dbReference type="NCBI Taxonomy" id="392030"/>
    <lineage>
        <taxon>Eukaryota</taxon>
        <taxon>Metazoa</taxon>
        <taxon>Spiralia</taxon>
        <taxon>Gnathifera</taxon>
        <taxon>Rotifera</taxon>
        <taxon>Eurotatoria</taxon>
        <taxon>Bdelloidea</taxon>
        <taxon>Philodinida</taxon>
        <taxon>Philodinidae</taxon>
        <taxon>Rotaria</taxon>
    </lineage>
</organism>
<sequence>MPKRTSKEAFSWELVEKQCRETHRPGYELGGEASRPGYELGGETSRPGYELGGKASRPGCELGSDQATVDVSLKTPVLNALTERTAIDASWEQCMIVAPVTIQLMGQLLIVASTKDVSFREFAPDRKFTYIRNPESLRATLLQVSHGKP</sequence>
<evidence type="ECO:0000256" key="1">
    <source>
        <dbReference type="SAM" id="MobiDB-lite"/>
    </source>
</evidence>
<dbReference type="EMBL" id="CAJOBH010219363">
    <property type="protein sequence ID" value="CAF5029130.1"/>
    <property type="molecule type" value="Genomic_DNA"/>
</dbReference>
<gene>
    <name evidence="2" type="ORF">BYL167_LOCUS56186</name>
</gene>
<protein>
    <submittedName>
        <fullName evidence="2">Uncharacterized protein</fullName>
    </submittedName>
</protein>
<evidence type="ECO:0000313" key="3">
    <source>
        <dbReference type="Proteomes" id="UP000681967"/>
    </source>
</evidence>